<feature type="compositionally biased region" description="Low complexity" evidence="13">
    <location>
        <begin position="59"/>
        <end position="69"/>
    </location>
</feature>
<evidence type="ECO:0000256" key="12">
    <source>
        <dbReference type="ARBA" id="ARBA00023315"/>
    </source>
</evidence>
<comment type="subcellular location">
    <subcellularLocation>
        <location evidence="1">Membrane</location>
    </subcellularLocation>
</comment>
<keyword evidence="9 14" id="KW-0472">Membrane</keyword>
<dbReference type="Pfam" id="PF01553">
    <property type="entry name" value="Acyltransferase"/>
    <property type="match status" value="1"/>
</dbReference>
<name>A0A2U1Q414_ARTAN</name>
<evidence type="ECO:0000256" key="8">
    <source>
        <dbReference type="ARBA" id="ARBA00023098"/>
    </source>
</evidence>
<comment type="pathway">
    <text evidence="2">Lipid metabolism.</text>
</comment>
<dbReference type="GO" id="GO:0008374">
    <property type="term" value="F:O-acyltransferase activity"/>
    <property type="evidence" value="ECO:0007669"/>
    <property type="project" value="InterPro"/>
</dbReference>
<dbReference type="AlphaFoldDB" id="A0A2U1Q414"/>
<evidence type="ECO:0000259" key="15">
    <source>
        <dbReference type="SMART" id="SM00563"/>
    </source>
</evidence>
<evidence type="ECO:0000313" key="16">
    <source>
        <dbReference type="EMBL" id="PWA92748.1"/>
    </source>
</evidence>
<keyword evidence="4" id="KW-0444">Lipid biosynthesis</keyword>
<dbReference type="PANTHER" id="PTHR23063:SF55">
    <property type="entry name" value="PLASMALOGEN SYNTHASE"/>
    <property type="match status" value="1"/>
</dbReference>
<keyword evidence="17" id="KW-1185">Reference proteome</keyword>
<dbReference type="SMART" id="SM00563">
    <property type="entry name" value="PlsC"/>
    <property type="match status" value="1"/>
</dbReference>
<dbReference type="Proteomes" id="UP000245207">
    <property type="component" value="Unassembled WGS sequence"/>
</dbReference>
<evidence type="ECO:0000256" key="2">
    <source>
        <dbReference type="ARBA" id="ARBA00005189"/>
    </source>
</evidence>
<protein>
    <submittedName>
        <fullName evidence="16">Phospholipid/glycerol acyltransferase</fullName>
    </submittedName>
</protein>
<evidence type="ECO:0000256" key="5">
    <source>
        <dbReference type="ARBA" id="ARBA00022679"/>
    </source>
</evidence>
<evidence type="ECO:0000256" key="4">
    <source>
        <dbReference type="ARBA" id="ARBA00022516"/>
    </source>
</evidence>
<comment type="similarity">
    <text evidence="3">Belongs to the 1-acyl-sn-glycerol-3-phosphate acyltransferase family.</text>
</comment>
<feature type="transmembrane region" description="Helical" evidence="14">
    <location>
        <begin position="143"/>
        <end position="163"/>
    </location>
</feature>
<keyword evidence="8" id="KW-0443">Lipid metabolism</keyword>
<dbReference type="STRING" id="35608.A0A2U1Q414"/>
<evidence type="ECO:0000256" key="7">
    <source>
        <dbReference type="ARBA" id="ARBA00022989"/>
    </source>
</evidence>
<feature type="transmembrane region" description="Helical" evidence="14">
    <location>
        <begin position="12"/>
        <end position="44"/>
    </location>
</feature>
<dbReference type="GO" id="GO:0071618">
    <property type="term" value="F:lysophosphatidylethanolamine acyltransferase activity"/>
    <property type="evidence" value="ECO:0007669"/>
    <property type="project" value="TreeGrafter"/>
</dbReference>
<keyword evidence="5 16" id="KW-0808">Transferase</keyword>
<evidence type="ECO:0000256" key="11">
    <source>
        <dbReference type="ARBA" id="ARBA00023264"/>
    </source>
</evidence>
<evidence type="ECO:0000256" key="13">
    <source>
        <dbReference type="SAM" id="MobiDB-lite"/>
    </source>
</evidence>
<dbReference type="GO" id="GO:0008654">
    <property type="term" value="P:phospholipid biosynthetic process"/>
    <property type="evidence" value="ECO:0007669"/>
    <property type="project" value="UniProtKB-KW"/>
</dbReference>
<sequence>MGRGTLPWSQKILFLVSLMTLLPLRVVFGFFRGCCFLFSGFIGLRRRIGIPRLMIVNPTTRSSSQPQSSHNHDDPNLEHGLINDETSTSEQEQEQEPESLDNKYAPFARHDMYGIMGRGTLPWSQKILFLVSLMTLLPLRVVFGTLVVCVYYLICKCCTLFLAPKKESEQEDYGHMGGWRRKVVFWFGRVLSRLLLFVFGFYWIKETYRNSPVNDSESDNERSVGKLPLVGLISKCLGCVYVQRESKSPDFKGVSGVVNDRINESLQDKSAPMMMLFPEGTTTNGDYILPFKTGAFLSKAPVLPVILRYPYQKFSPAWDTISGTRHVLLLLCQFVNRITVTRLPLYYPSQEEKDNPKLYAENVRRLMAREGNLKLSDIGLPEKRVYHAAIHESRLIGIENKDGDDNDHSLSPARDKSEIVVAACFLKNDNLRNVMSKIYRFIVLLVGKKDGKKKETQYASVL</sequence>
<keyword evidence="6 14" id="KW-0812">Transmembrane</keyword>
<keyword evidence="11" id="KW-1208">Phospholipid metabolism</keyword>
<evidence type="ECO:0000256" key="10">
    <source>
        <dbReference type="ARBA" id="ARBA00023209"/>
    </source>
</evidence>
<dbReference type="OrthoDB" id="272512at2759"/>
<evidence type="ECO:0000256" key="6">
    <source>
        <dbReference type="ARBA" id="ARBA00022692"/>
    </source>
</evidence>
<dbReference type="EMBL" id="PKPP01000440">
    <property type="protein sequence ID" value="PWA92748.1"/>
    <property type="molecule type" value="Genomic_DNA"/>
</dbReference>
<accession>A0A2U1Q414</accession>
<evidence type="ECO:0000256" key="14">
    <source>
        <dbReference type="SAM" id="Phobius"/>
    </source>
</evidence>
<dbReference type="CDD" id="cd07991">
    <property type="entry name" value="LPLAT_LPCAT1-like"/>
    <property type="match status" value="1"/>
</dbReference>
<comment type="caution">
    <text evidence="16">The sequence shown here is derived from an EMBL/GenBank/DDBJ whole genome shotgun (WGS) entry which is preliminary data.</text>
</comment>
<dbReference type="GO" id="GO:0016020">
    <property type="term" value="C:membrane"/>
    <property type="evidence" value="ECO:0007669"/>
    <property type="project" value="UniProtKB-SubCell"/>
</dbReference>
<keyword evidence="12 16" id="KW-0012">Acyltransferase</keyword>
<dbReference type="SUPFAM" id="SSF69593">
    <property type="entry name" value="Glycerol-3-phosphate (1)-acyltransferase"/>
    <property type="match status" value="1"/>
</dbReference>
<evidence type="ECO:0000313" key="17">
    <source>
        <dbReference type="Proteomes" id="UP000245207"/>
    </source>
</evidence>
<evidence type="ECO:0000256" key="3">
    <source>
        <dbReference type="ARBA" id="ARBA00008655"/>
    </source>
</evidence>
<organism evidence="16 17">
    <name type="scientific">Artemisia annua</name>
    <name type="common">Sweet wormwood</name>
    <dbReference type="NCBI Taxonomy" id="35608"/>
    <lineage>
        <taxon>Eukaryota</taxon>
        <taxon>Viridiplantae</taxon>
        <taxon>Streptophyta</taxon>
        <taxon>Embryophyta</taxon>
        <taxon>Tracheophyta</taxon>
        <taxon>Spermatophyta</taxon>
        <taxon>Magnoliopsida</taxon>
        <taxon>eudicotyledons</taxon>
        <taxon>Gunneridae</taxon>
        <taxon>Pentapetalae</taxon>
        <taxon>asterids</taxon>
        <taxon>campanulids</taxon>
        <taxon>Asterales</taxon>
        <taxon>Asteraceae</taxon>
        <taxon>Asteroideae</taxon>
        <taxon>Anthemideae</taxon>
        <taxon>Artemisiinae</taxon>
        <taxon>Artemisia</taxon>
    </lineage>
</organism>
<dbReference type="GO" id="GO:0005783">
    <property type="term" value="C:endoplasmic reticulum"/>
    <property type="evidence" value="ECO:0007669"/>
    <property type="project" value="TreeGrafter"/>
</dbReference>
<feature type="region of interest" description="Disordered" evidence="13">
    <location>
        <begin position="59"/>
        <end position="100"/>
    </location>
</feature>
<feature type="domain" description="Phospholipid/glycerol acyltransferase" evidence="15">
    <location>
        <begin position="193"/>
        <end position="310"/>
    </location>
</feature>
<proteinExistence type="inferred from homology"/>
<evidence type="ECO:0000256" key="9">
    <source>
        <dbReference type="ARBA" id="ARBA00023136"/>
    </source>
</evidence>
<dbReference type="PANTHER" id="PTHR23063">
    <property type="entry name" value="PHOSPHOLIPID ACYLTRANSFERASE"/>
    <property type="match status" value="1"/>
</dbReference>
<feature type="transmembrane region" description="Helical" evidence="14">
    <location>
        <begin position="183"/>
        <end position="204"/>
    </location>
</feature>
<dbReference type="InterPro" id="IPR002123">
    <property type="entry name" value="Plipid/glycerol_acylTrfase"/>
</dbReference>
<gene>
    <name evidence="16" type="ORF">CTI12_AA022490</name>
</gene>
<keyword evidence="10" id="KW-0594">Phospholipid biosynthesis</keyword>
<keyword evidence="7 14" id="KW-1133">Transmembrane helix</keyword>
<evidence type="ECO:0000256" key="1">
    <source>
        <dbReference type="ARBA" id="ARBA00004370"/>
    </source>
</evidence>
<reference evidence="16 17" key="1">
    <citation type="journal article" date="2018" name="Mol. Plant">
        <title>The genome of Artemisia annua provides insight into the evolution of Asteraceae family and artemisinin biosynthesis.</title>
        <authorList>
            <person name="Shen Q."/>
            <person name="Zhang L."/>
            <person name="Liao Z."/>
            <person name="Wang S."/>
            <person name="Yan T."/>
            <person name="Shi P."/>
            <person name="Liu M."/>
            <person name="Fu X."/>
            <person name="Pan Q."/>
            <person name="Wang Y."/>
            <person name="Lv Z."/>
            <person name="Lu X."/>
            <person name="Zhang F."/>
            <person name="Jiang W."/>
            <person name="Ma Y."/>
            <person name="Chen M."/>
            <person name="Hao X."/>
            <person name="Li L."/>
            <person name="Tang Y."/>
            <person name="Lv G."/>
            <person name="Zhou Y."/>
            <person name="Sun X."/>
            <person name="Brodelius P.E."/>
            <person name="Rose J.K.C."/>
            <person name="Tang K."/>
        </authorList>
    </citation>
    <scope>NUCLEOTIDE SEQUENCE [LARGE SCALE GENOMIC DNA]</scope>
    <source>
        <strain evidence="17">cv. Huhao1</strain>
        <tissue evidence="16">Leaf</tissue>
    </source>
</reference>
<dbReference type="InterPro" id="IPR045252">
    <property type="entry name" value="LPCAT1-like"/>
</dbReference>